<dbReference type="PANTHER" id="PTHR33207">
    <property type="entry name" value="F-BOX DOMAIN CONTAINING PROTEIN-RELATED"/>
    <property type="match status" value="1"/>
</dbReference>
<reference evidence="2" key="1">
    <citation type="journal article" date="2013" name="Nature">
        <title>Draft genome of the wheat A-genome progenitor Triticum urartu.</title>
        <authorList>
            <person name="Ling H.Q."/>
            <person name="Zhao S."/>
            <person name="Liu D."/>
            <person name="Wang J."/>
            <person name="Sun H."/>
            <person name="Zhang C."/>
            <person name="Fan H."/>
            <person name="Li D."/>
            <person name="Dong L."/>
            <person name="Tao Y."/>
            <person name="Gao C."/>
            <person name="Wu H."/>
            <person name="Li Y."/>
            <person name="Cui Y."/>
            <person name="Guo X."/>
            <person name="Zheng S."/>
            <person name="Wang B."/>
            <person name="Yu K."/>
            <person name="Liang Q."/>
            <person name="Yang W."/>
            <person name="Lou X."/>
            <person name="Chen J."/>
            <person name="Feng M."/>
            <person name="Jian J."/>
            <person name="Zhang X."/>
            <person name="Luo G."/>
            <person name="Jiang Y."/>
            <person name="Liu J."/>
            <person name="Wang Z."/>
            <person name="Sha Y."/>
            <person name="Zhang B."/>
            <person name="Wu H."/>
            <person name="Tang D."/>
            <person name="Shen Q."/>
            <person name="Xue P."/>
            <person name="Zou S."/>
            <person name="Wang X."/>
            <person name="Liu X."/>
            <person name="Wang F."/>
            <person name="Yang Y."/>
            <person name="An X."/>
            <person name="Dong Z."/>
            <person name="Zhang K."/>
            <person name="Zhang X."/>
            <person name="Luo M.C."/>
            <person name="Dvorak J."/>
            <person name="Tong Y."/>
            <person name="Wang J."/>
            <person name="Yang H."/>
            <person name="Li Z."/>
            <person name="Wang D."/>
            <person name="Zhang A."/>
            <person name="Wang J."/>
        </authorList>
    </citation>
    <scope>NUCLEOTIDE SEQUENCE</scope>
</reference>
<proteinExistence type="predicted"/>
<evidence type="ECO:0000259" key="1">
    <source>
        <dbReference type="Pfam" id="PF23635"/>
    </source>
</evidence>
<dbReference type="STRING" id="4572.M7ZY16"/>
<dbReference type="Pfam" id="PF23635">
    <property type="entry name" value="Beta-prop_AT5G49610-like"/>
    <property type="match status" value="1"/>
</dbReference>
<organism evidence="2">
    <name type="scientific">Triticum urartu</name>
    <name type="common">Red wild einkorn</name>
    <name type="synonym">Crithodium urartu</name>
    <dbReference type="NCBI Taxonomy" id="4572"/>
    <lineage>
        <taxon>Eukaryota</taxon>
        <taxon>Viridiplantae</taxon>
        <taxon>Streptophyta</taxon>
        <taxon>Embryophyta</taxon>
        <taxon>Tracheophyta</taxon>
        <taxon>Spermatophyta</taxon>
        <taxon>Magnoliopsida</taxon>
        <taxon>Liliopsida</taxon>
        <taxon>Poales</taxon>
        <taxon>Poaceae</taxon>
        <taxon>BOP clade</taxon>
        <taxon>Pooideae</taxon>
        <taxon>Triticodae</taxon>
        <taxon>Triticeae</taxon>
        <taxon>Triticinae</taxon>
        <taxon>Triticum</taxon>
    </lineage>
</organism>
<sequence length="163" mass="18767">MAHSQCCISSHWRALRTIPESGEREHWLTAGRIVDGFIYWVYSDEAAMLVLDTTTLHFSRVDIPAYLKGQTSMFRVGKTRDGVLCVVVAIEFNLYVWLRNIRDDGVEVWVRGQRFQLDDIVEDTGGTLEEHGQLKALRDQCPLRRSSGKGPKMGSLEYRRMKY</sequence>
<feature type="domain" description="F-box protein AT5G49610-like beta-propeller" evidence="1">
    <location>
        <begin position="32"/>
        <end position="124"/>
    </location>
</feature>
<dbReference type="EMBL" id="KD199709">
    <property type="protein sequence ID" value="EMS53014.1"/>
    <property type="molecule type" value="Genomic_DNA"/>
</dbReference>
<dbReference type="InterPro" id="IPR056594">
    <property type="entry name" value="AT5G49610-like_b-prop"/>
</dbReference>
<dbReference type="AlphaFoldDB" id="M7ZY16"/>
<name>M7ZY16_TRIUA</name>
<evidence type="ECO:0000313" key="2">
    <source>
        <dbReference type="EMBL" id="EMS53014.1"/>
    </source>
</evidence>
<gene>
    <name evidence="2" type="ORF">TRIUR3_20759</name>
</gene>
<accession>M7ZY16</accession>
<protein>
    <recommendedName>
        <fullName evidence="1">F-box protein AT5G49610-like beta-propeller domain-containing protein</fullName>
    </recommendedName>
</protein>